<accession>A0ABR2KIG4</accession>
<dbReference type="EMBL" id="JAPFFF010000005">
    <property type="protein sequence ID" value="KAK8890598.1"/>
    <property type="molecule type" value="Genomic_DNA"/>
</dbReference>
<protein>
    <submittedName>
        <fullName evidence="2">Uncharacterized protein</fullName>
    </submittedName>
</protein>
<keyword evidence="3" id="KW-1185">Reference proteome</keyword>
<proteinExistence type="predicted"/>
<sequence length="222" mass="26085">MSFHDKNGQDSNHSSQGSGSDLEEDDIVRDIENVQDDDPFNYIRNVKYGDSIKSIHLYFDSLPKIRDCVISLNDKMDGLESSLKENLSNNIIETLTDSLKETLTMKFTNIIDDAFHNYEIQEFQSCPLANCEVARWININLPNFRFVQIKMFFDLVFDNLIQENKVSAQIKPNRSAKRKRKTFYNHLNSWWDVLEPLLEDFMHTELYRDAIQSTEKELKLFK</sequence>
<evidence type="ECO:0000313" key="2">
    <source>
        <dbReference type="EMBL" id="KAK8890598.1"/>
    </source>
</evidence>
<dbReference type="Proteomes" id="UP001470230">
    <property type="component" value="Unassembled WGS sequence"/>
</dbReference>
<feature type="region of interest" description="Disordered" evidence="1">
    <location>
        <begin position="1"/>
        <end position="23"/>
    </location>
</feature>
<gene>
    <name evidence="2" type="ORF">M9Y10_035377</name>
</gene>
<comment type="caution">
    <text evidence="2">The sequence shown here is derived from an EMBL/GenBank/DDBJ whole genome shotgun (WGS) entry which is preliminary data.</text>
</comment>
<evidence type="ECO:0000313" key="3">
    <source>
        <dbReference type="Proteomes" id="UP001470230"/>
    </source>
</evidence>
<organism evidence="2 3">
    <name type="scientific">Tritrichomonas musculus</name>
    <dbReference type="NCBI Taxonomy" id="1915356"/>
    <lineage>
        <taxon>Eukaryota</taxon>
        <taxon>Metamonada</taxon>
        <taxon>Parabasalia</taxon>
        <taxon>Tritrichomonadida</taxon>
        <taxon>Tritrichomonadidae</taxon>
        <taxon>Tritrichomonas</taxon>
    </lineage>
</organism>
<feature type="compositionally biased region" description="Polar residues" evidence="1">
    <location>
        <begin position="9"/>
        <end position="19"/>
    </location>
</feature>
<reference evidence="2 3" key="1">
    <citation type="submission" date="2024-04" db="EMBL/GenBank/DDBJ databases">
        <title>Tritrichomonas musculus Genome.</title>
        <authorList>
            <person name="Alves-Ferreira E."/>
            <person name="Grigg M."/>
            <person name="Lorenzi H."/>
            <person name="Galac M."/>
        </authorList>
    </citation>
    <scope>NUCLEOTIDE SEQUENCE [LARGE SCALE GENOMIC DNA]</scope>
    <source>
        <strain evidence="2 3">EAF2021</strain>
    </source>
</reference>
<evidence type="ECO:0000256" key="1">
    <source>
        <dbReference type="SAM" id="MobiDB-lite"/>
    </source>
</evidence>
<name>A0ABR2KIG4_9EUKA</name>